<dbReference type="OrthoDB" id="6161953at2759"/>
<reference evidence="2" key="1">
    <citation type="submission" date="2021-01" db="EMBL/GenBank/DDBJ databases">
        <authorList>
            <person name="Zahm M."/>
            <person name="Roques C."/>
            <person name="Cabau C."/>
            <person name="Klopp C."/>
            <person name="Donnadieu C."/>
            <person name="Jouanno E."/>
            <person name="Lampietro C."/>
            <person name="Louis A."/>
            <person name="Herpin A."/>
            <person name="Echchiki A."/>
            <person name="Berthelot C."/>
            <person name="Parey E."/>
            <person name="Roest-Crollius H."/>
            <person name="Braasch I."/>
            <person name="Postlethwait J."/>
            <person name="Bobe J."/>
            <person name="Montfort J."/>
            <person name="Bouchez O."/>
            <person name="Begum T."/>
            <person name="Mejri S."/>
            <person name="Adams A."/>
            <person name="Chen W.-J."/>
            <person name="Guiguen Y."/>
        </authorList>
    </citation>
    <scope>NUCLEOTIDE SEQUENCE</scope>
    <source>
        <strain evidence="2">YG-15Mar2019-1</strain>
        <tissue evidence="2">Brain</tissue>
    </source>
</reference>
<dbReference type="Proteomes" id="UP001046870">
    <property type="component" value="Chromosome 13"/>
</dbReference>
<feature type="region of interest" description="Disordered" evidence="1">
    <location>
        <begin position="70"/>
        <end position="159"/>
    </location>
</feature>
<gene>
    <name evidence="2" type="ORF">MATL_G00160310</name>
</gene>
<evidence type="ECO:0000313" key="3">
    <source>
        <dbReference type="Proteomes" id="UP001046870"/>
    </source>
</evidence>
<evidence type="ECO:0000256" key="1">
    <source>
        <dbReference type="SAM" id="MobiDB-lite"/>
    </source>
</evidence>
<dbReference type="InterPro" id="IPR042506">
    <property type="entry name" value="IQCC"/>
</dbReference>
<name>A0A9D3T1G0_MEGAT</name>
<dbReference type="EMBL" id="JAFDVH010000013">
    <property type="protein sequence ID" value="KAG7466014.1"/>
    <property type="molecule type" value="Genomic_DNA"/>
</dbReference>
<sequence length="238" mass="26247">MEREDLERRITLFQAKARGFLVRKVFSGLSAEYEDIVREIEGELSHLEWRGSIIPKPYFIENAIVRQKAASTTTGDSGEPCSVASSNKQTGEPREEASAESQVPEKDNSQPSCSHHIATVEGGASSTPAEGHNETALHTSGPGLSPEAHSKDEPLEGGASLSLTDETSIWDSMTIDGGCSFLQKGPRNRSLVQELPRNQEDLRLHRKNLAMELLWLQQAIASRKKYLLLKQRLGLAEQ</sequence>
<protein>
    <recommendedName>
        <fullName evidence="4">IQ domain-containing protein C</fullName>
    </recommendedName>
</protein>
<dbReference type="PANTHER" id="PTHR16049">
    <property type="entry name" value="IQ DOMAIN-CONTAINING PROTEIN C"/>
    <property type="match status" value="1"/>
</dbReference>
<evidence type="ECO:0000313" key="2">
    <source>
        <dbReference type="EMBL" id="KAG7466014.1"/>
    </source>
</evidence>
<comment type="caution">
    <text evidence="2">The sequence shown here is derived from an EMBL/GenBank/DDBJ whole genome shotgun (WGS) entry which is preliminary data.</text>
</comment>
<accession>A0A9D3T1G0</accession>
<feature type="compositionally biased region" description="Basic and acidic residues" evidence="1">
    <location>
        <begin position="91"/>
        <end position="108"/>
    </location>
</feature>
<proteinExistence type="predicted"/>
<organism evidence="2 3">
    <name type="scientific">Megalops atlanticus</name>
    <name type="common">Tarpon</name>
    <name type="synonym">Clupea gigantea</name>
    <dbReference type="NCBI Taxonomy" id="7932"/>
    <lineage>
        <taxon>Eukaryota</taxon>
        <taxon>Metazoa</taxon>
        <taxon>Chordata</taxon>
        <taxon>Craniata</taxon>
        <taxon>Vertebrata</taxon>
        <taxon>Euteleostomi</taxon>
        <taxon>Actinopterygii</taxon>
        <taxon>Neopterygii</taxon>
        <taxon>Teleostei</taxon>
        <taxon>Elopiformes</taxon>
        <taxon>Megalopidae</taxon>
        <taxon>Megalops</taxon>
    </lineage>
</organism>
<keyword evidence="3" id="KW-1185">Reference proteome</keyword>
<dbReference type="PROSITE" id="PS50096">
    <property type="entry name" value="IQ"/>
    <property type="match status" value="1"/>
</dbReference>
<evidence type="ECO:0008006" key="4">
    <source>
        <dbReference type="Google" id="ProtNLM"/>
    </source>
</evidence>
<dbReference type="AlphaFoldDB" id="A0A9D3T1G0"/>
<dbReference type="PANTHER" id="PTHR16049:SF8">
    <property type="entry name" value="IQ DOMAIN-CONTAINING PROTEIN C"/>
    <property type="match status" value="1"/>
</dbReference>